<keyword evidence="3" id="KW-1185">Reference proteome</keyword>
<dbReference type="KEGG" id="dwd:DSCW_05940"/>
<protein>
    <recommendedName>
        <fullName evidence="1">Cupin type-2 domain-containing protein</fullName>
    </recommendedName>
</protein>
<dbReference type="SUPFAM" id="SSF51182">
    <property type="entry name" value="RmlC-like cupins"/>
    <property type="match status" value="1"/>
</dbReference>
<reference evidence="2 3" key="1">
    <citation type="submission" date="2019-11" db="EMBL/GenBank/DDBJ databases">
        <title>Comparative genomics of hydrocarbon-degrading Desulfosarcina strains.</title>
        <authorList>
            <person name="Watanabe M."/>
            <person name="Kojima H."/>
            <person name="Fukui M."/>
        </authorList>
    </citation>
    <scope>NUCLEOTIDE SEQUENCE [LARGE SCALE GENOMIC DNA]</scope>
    <source>
        <strain evidence="2 3">PP31</strain>
    </source>
</reference>
<proteinExistence type="predicted"/>
<evidence type="ECO:0000313" key="2">
    <source>
        <dbReference type="EMBL" id="BBO73177.1"/>
    </source>
</evidence>
<organism evidence="2 3">
    <name type="scientific">Desulfosarcina widdelii</name>
    <dbReference type="NCBI Taxonomy" id="947919"/>
    <lineage>
        <taxon>Bacteria</taxon>
        <taxon>Pseudomonadati</taxon>
        <taxon>Thermodesulfobacteriota</taxon>
        <taxon>Desulfobacteria</taxon>
        <taxon>Desulfobacterales</taxon>
        <taxon>Desulfosarcinaceae</taxon>
        <taxon>Desulfosarcina</taxon>
    </lineage>
</organism>
<dbReference type="OrthoDB" id="9811153at2"/>
<dbReference type="InterPro" id="IPR011051">
    <property type="entry name" value="RmlC_Cupin_sf"/>
</dbReference>
<name>A0A5K7Z9L3_9BACT</name>
<sequence>MGFWNLSTLKLENFRPGIMSKAEFGENLIMVCMEIDANHEDTGHKHAFDQCGIVLEGQIEMFIGGNSRLLNPNETYFIPSGEQHGWKTANTSVKLLDISLKQPQK</sequence>
<dbReference type="Proteomes" id="UP000427769">
    <property type="component" value="Chromosome"/>
</dbReference>
<accession>A0A5K7Z9L3</accession>
<feature type="domain" description="Cupin type-2" evidence="1">
    <location>
        <begin position="33"/>
        <end position="98"/>
    </location>
</feature>
<dbReference type="InterPro" id="IPR013096">
    <property type="entry name" value="Cupin_2"/>
</dbReference>
<dbReference type="AlphaFoldDB" id="A0A5K7Z9L3"/>
<dbReference type="InterPro" id="IPR014710">
    <property type="entry name" value="RmlC-like_jellyroll"/>
</dbReference>
<gene>
    <name evidence="2" type="ORF">DSCW_05940</name>
</gene>
<dbReference type="RefSeq" id="WP_155302306.1">
    <property type="nucleotide sequence ID" value="NZ_AP021875.1"/>
</dbReference>
<evidence type="ECO:0000259" key="1">
    <source>
        <dbReference type="Pfam" id="PF07883"/>
    </source>
</evidence>
<dbReference type="EMBL" id="AP021875">
    <property type="protein sequence ID" value="BBO73177.1"/>
    <property type="molecule type" value="Genomic_DNA"/>
</dbReference>
<dbReference type="Pfam" id="PF07883">
    <property type="entry name" value="Cupin_2"/>
    <property type="match status" value="1"/>
</dbReference>
<dbReference type="Gene3D" id="2.60.120.10">
    <property type="entry name" value="Jelly Rolls"/>
    <property type="match status" value="1"/>
</dbReference>
<evidence type="ECO:0000313" key="3">
    <source>
        <dbReference type="Proteomes" id="UP000427769"/>
    </source>
</evidence>